<proteinExistence type="predicted"/>
<feature type="transmembrane region" description="Helical" evidence="1">
    <location>
        <begin position="410"/>
        <end position="429"/>
    </location>
</feature>
<keyword evidence="1" id="KW-0812">Transmembrane</keyword>
<dbReference type="InterPro" id="IPR013099">
    <property type="entry name" value="K_chnl_dom"/>
</dbReference>
<comment type="caution">
    <text evidence="3">The sequence shown here is derived from an EMBL/GenBank/DDBJ whole genome shotgun (WGS) entry which is preliminary data.</text>
</comment>
<dbReference type="SUPFAM" id="SSF81324">
    <property type="entry name" value="Voltage-gated potassium channels"/>
    <property type="match status" value="1"/>
</dbReference>
<evidence type="ECO:0000313" key="4">
    <source>
        <dbReference type="Proteomes" id="UP000603056"/>
    </source>
</evidence>
<protein>
    <submittedName>
        <fullName evidence="3">Pentapeptide repeats (9 copies)</fullName>
    </submittedName>
</protein>
<evidence type="ECO:0000259" key="2">
    <source>
        <dbReference type="Pfam" id="PF07885"/>
    </source>
</evidence>
<sequence length="435" mass="51084">MKCQYKHPWNEDYVCSEEALPDSKEHFCIFHEQRKDKDVGEFHEKINEKIAQEDFNFTGYFFPDGVSFRNIEFTEEADFEDATFTKLADFRSAIFTKLADFSSTIFKEKAYFWSAIFTKVAIFEEATFKEKAYFMGAIFKEKADFWGATFKEKADFEDATFTKLAIFGYATFKEEAIFGYATFSGITYFRNLRFKKELSFEYTFFSESTQIRLHPKCNLSKASFNGSNCDRVDFSGSKWSADNKGEIIIFEEKEGIKHHNERVIDYQATEEIYRRLKQSHQRFGDHARAGKFYYREMESRRKHQKETKQWVNWIWNGILRFTCGYGERPLYTIFLSGLIILLLAFFYLFGGIVHITNGTETIINYDLATRLTPNLTQLFHDFLWALYTSIVTFTSLGYGDLHPTGWSRLAASIEVCIGVFMVALFLFVFTRKMVR</sequence>
<feature type="transmembrane region" description="Helical" evidence="1">
    <location>
        <begin position="330"/>
        <end position="357"/>
    </location>
</feature>
<dbReference type="Pfam" id="PF13576">
    <property type="entry name" value="Pentapeptide_3"/>
    <property type="match status" value="2"/>
</dbReference>
<dbReference type="AlphaFoldDB" id="A0A811TEV6"/>
<reference evidence="3" key="1">
    <citation type="submission" date="2020-10" db="EMBL/GenBank/DDBJ databases">
        <authorList>
            <person name="Hahn C.J."/>
            <person name="Laso-Perez R."/>
            <person name="Vulcano F."/>
            <person name="Vaziourakis K.-M."/>
            <person name="Stokke R."/>
            <person name="Steen I.H."/>
            <person name="Teske A."/>
            <person name="Boetius A."/>
            <person name="Liebeke M."/>
            <person name="Amann R."/>
            <person name="Knittel K."/>
        </authorList>
    </citation>
    <scope>NUCLEOTIDE SEQUENCE</scope>
    <source>
        <strain evidence="3">Gfbio:e3339647-f889-4370-9287-4fb5cb688e4c:AG394J04_GoMArc1</strain>
    </source>
</reference>
<dbReference type="Pfam" id="PF00805">
    <property type="entry name" value="Pentapeptide"/>
    <property type="match status" value="1"/>
</dbReference>
<dbReference type="Gene3D" id="2.160.20.80">
    <property type="entry name" value="E3 ubiquitin-protein ligase SopA"/>
    <property type="match status" value="1"/>
</dbReference>
<gene>
    <name evidence="3" type="ORF">FFODKBPE_00654</name>
</gene>
<evidence type="ECO:0000256" key="1">
    <source>
        <dbReference type="SAM" id="Phobius"/>
    </source>
</evidence>
<dbReference type="Pfam" id="PF07885">
    <property type="entry name" value="Ion_trans_2"/>
    <property type="match status" value="1"/>
</dbReference>
<dbReference type="InterPro" id="IPR001646">
    <property type="entry name" value="5peptide_repeat"/>
</dbReference>
<feature type="transmembrane region" description="Helical" evidence="1">
    <location>
        <begin position="378"/>
        <end position="398"/>
    </location>
</feature>
<evidence type="ECO:0000313" key="3">
    <source>
        <dbReference type="EMBL" id="CAD6494233.1"/>
    </source>
</evidence>
<feature type="domain" description="Potassium channel" evidence="2">
    <location>
        <begin position="380"/>
        <end position="434"/>
    </location>
</feature>
<keyword evidence="1" id="KW-0472">Membrane</keyword>
<dbReference type="Proteomes" id="UP000603056">
    <property type="component" value="Unassembled WGS sequence"/>
</dbReference>
<accession>A0A811TEV6</accession>
<keyword evidence="1" id="KW-1133">Transmembrane helix</keyword>
<dbReference type="Gene3D" id="1.10.287.70">
    <property type="match status" value="1"/>
</dbReference>
<name>A0A811TEV6_9EURY</name>
<organism evidence="3 4">
    <name type="scientific">Candidatus Argoarchaeum ethanivorans</name>
    <dbReference type="NCBI Taxonomy" id="2608793"/>
    <lineage>
        <taxon>Archaea</taxon>
        <taxon>Methanobacteriati</taxon>
        <taxon>Methanobacteriota</taxon>
        <taxon>Stenosarchaea group</taxon>
        <taxon>Methanomicrobia</taxon>
        <taxon>Methanosarcinales</taxon>
        <taxon>Methanosarcinales incertae sedis</taxon>
        <taxon>GOM Arc I cluster</taxon>
        <taxon>Candidatus Argoarchaeum</taxon>
    </lineage>
</organism>
<dbReference type="EMBL" id="CAJHIP010000053">
    <property type="protein sequence ID" value="CAD6494233.1"/>
    <property type="molecule type" value="Genomic_DNA"/>
</dbReference>